<accession>A0A4Q7KRL6</accession>
<feature type="compositionally biased region" description="Polar residues" evidence="1">
    <location>
        <begin position="1"/>
        <end position="12"/>
    </location>
</feature>
<keyword evidence="3" id="KW-1185">Reference proteome</keyword>
<evidence type="ECO:0000313" key="2">
    <source>
        <dbReference type="EMBL" id="RZS39164.1"/>
    </source>
</evidence>
<evidence type="ECO:0000313" key="3">
    <source>
        <dbReference type="Proteomes" id="UP000294257"/>
    </source>
</evidence>
<organism evidence="2 3">
    <name type="scientific">Herbihabitans rhizosphaerae</name>
    <dbReference type="NCBI Taxonomy" id="1872711"/>
    <lineage>
        <taxon>Bacteria</taxon>
        <taxon>Bacillati</taxon>
        <taxon>Actinomycetota</taxon>
        <taxon>Actinomycetes</taxon>
        <taxon>Pseudonocardiales</taxon>
        <taxon>Pseudonocardiaceae</taxon>
        <taxon>Herbihabitans</taxon>
    </lineage>
</organism>
<name>A0A4Q7KRL6_9PSEU</name>
<gene>
    <name evidence="2" type="ORF">EV193_104380</name>
</gene>
<dbReference type="RefSeq" id="WP_130344733.1">
    <property type="nucleotide sequence ID" value="NZ_SGWQ01000004.1"/>
</dbReference>
<protein>
    <submittedName>
        <fullName evidence="2">Uncharacterized protein</fullName>
    </submittedName>
</protein>
<feature type="region of interest" description="Disordered" evidence="1">
    <location>
        <begin position="1"/>
        <end position="20"/>
    </location>
</feature>
<sequence length="159" mass="17415">MATRTVYTISGESTEKPENLPAGFTVEERAARPFEKSISVDDDPDPDIFIRVSDGGYGDLPFRIEIDNYNDTSVYFSRAAARELCAALGELLGDDADDGTPNRVLVDGDGGTWFEVVPDLFVYNTTYVGAKEAHTWGDGRSYQAVEDSFGVASELRRGQ</sequence>
<dbReference type="AlphaFoldDB" id="A0A4Q7KRL6"/>
<evidence type="ECO:0000256" key="1">
    <source>
        <dbReference type="SAM" id="MobiDB-lite"/>
    </source>
</evidence>
<comment type="caution">
    <text evidence="2">The sequence shown here is derived from an EMBL/GenBank/DDBJ whole genome shotgun (WGS) entry which is preliminary data.</text>
</comment>
<proteinExistence type="predicted"/>
<dbReference type="EMBL" id="SGWQ01000004">
    <property type="protein sequence ID" value="RZS39164.1"/>
    <property type="molecule type" value="Genomic_DNA"/>
</dbReference>
<reference evidence="2 3" key="1">
    <citation type="submission" date="2019-02" db="EMBL/GenBank/DDBJ databases">
        <title>Genomic Encyclopedia of Type Strains, Phase IV (KMG-IV): sequencing the most valuable type-strain genomes for metagenomic binning, comparative biology and taxonomic classification.</title>
        <authorList>
            <person name="Goeker M."/>
        </authorList>
    </citation>
    <scope>NUCLEOTIDE SEQUENCE [LARGE SCALE GENOMIC DNA]</scope>
    <source>
        <strain evidence="2 3">DSM 101727</strain>
    </source>
</reference>
<dbReference type="Proteomes" id="UP000294257">
    <property type="component" value="Unassembled WGS sequence"/>
</dbReference>